<reference evidence="3" key="1">
    <citation type="journal article" date="2020" name="Biotechnol. Biofuels">
        <title>New insights from the biogas microbiome by comprehensive genome-resolved metagenomics of nearly 1600 species originating from multiple anaerobic digesters.</title>
        <authorList>
            <person name="Campanaro S."/>
            <person name="Treu L."/>
            <person name="Rodriguez-R L.M."/>
            <person name="Kovalovszki A."/>
            <person name="Ziels R.M."/>
            <person name="Maus I."/>
            <person name="Zhu X."/>
            <person name="Kougias P.G."/>
            <person name="Basile A."/>
            <person name="Luo G."/>
            <person name="Schluter A."/>
            <person name="Konstantinidis K.T."/>
            <person name="Angelidaki I."/>
        </authorList>
    </citation>
    <scope>NUCLEOTIDE SEQUENCE</scope>
    <source>
        <strain evidence="3">AS01afH2WH_6</strain>
    </source>
</reference>
<proteinExistence type="predicted"/>
<sequence>MQESSDSKRQESSGAEGSFSAEQMTDRKLSLADIERRRSKPLGWVFFIIGLLVAIVAPYGVGRFLAVRHTGMLVRYLDVFEPRGIALIAWVAAFLAIVSIAMCIIEARSWTWRILLLVTVSAEQFIAGLCLLKMSFWYSTYVVFGDKAYLANAANLGIIAAGLGAAVFAVLFVAILVLVKKDSPLNILTRSWVALSVFTVIEVLALLIVLFGGLLTVV</sequence>
<gene>
    <name evidence="3" type="ORF">GXW98_01970</name>
</gene>
<keyword evidence="2" id="KW-0472">Membrane</keyword>
<feature type="transmembrane region" description="Helical" evidence="2">
    <location>
        <begin position="158"/>
        <end position="179"/>
    </location>
</feature>
<feature type="transmembrane region" description="Helical" evidence="2">
    <location>
        <begin position="114"/>
        <end position="138"/>
    </location>
</feature>
<dbReference type="EMBL" id="JAAXZR010000008">
    <property type="protein sequence ID" value="NLT79038.1"/>
    <property type="molecule type" value="Genomic_DNA"/>
</dbReference>
<dbReference type="AlphaFoldDB" id="A0A971CY22"/>
<feature type="transmembrane region" description="Helical" evidence="2">
    <location>
        <begin position="191"/>
        <end position="215"/>
    </location>
</feature>
<accession>A0A971CY22</accession>
<feature type="transmembrane region" description="Helical" evidence="2">
    <location>
        <begin position="44"/>
        <end position="65"/>
    </location>
</feature>
<feature type="transmembrane region" description="Helical" evidence="2">
    <location>
        <begin position="85"/>
        <end position="107"/>
    </location>
</feature>
<feature type="compositionally biased region" description="Low complexity" evidence="1">
    <location>
        <begin position="12"/>
        <end position="22"/>
    </location>
</feature>
<keyword evidence="2" id="KW-0812">Transmembrane</keyword>
<evidence type="ECO:0008006" key="5">
    <source>
        <dbReference type="Google" id="ProtNLM"/>
    </source>
</evidence>
<reference evidence="3" key="2">
    <citation type="submission" date="2020-01" db="EMBL/GenBank/DDBJ databases">
        <authorList>
            <person name="Campanaro S."/>
        </authorList>
    </citation>
    <scope>NUCLEOTIDE SEQUENCE</scope>
    <source>
        <strain evidence="3">AS01afH2WH_6</strain>
    </source>
</reference>
<evidence type="ECO:0000313" key="3">
    <source>
        <dbReference type="EMBL" id="NLT79038.1"/>
    </source>
</evidence>
<dbReference type="Proteomes" id="UP000767327">
    <property type="component" value="Unassembled WGS sequence"/>
</dbReference>
<name>A0A971CY22_9BIFI</name>
<feature type="compositionally biased region" description="Basic and acidic residues" evidence="1">
    <location>
        <begin position="1"/>
        <end position="11"/>
    </location>
</feature>
<evidence type="ECO:0000256" key="1">
    <source>
        <dbReference type="SAM" id="MobiDB-lite"/>
    </source>
</evidence>
<protein>
    <recommendedName>
        <fullName evidence="5">Teichoic acid transporter</fullName>
    </recommendedName>
</protein>
<keyword evidence="2" id="KW-1133">Transmembrane helix</keyword>
<organism evidence="3 4">
    <name type="scientific">Bifidobacterium crudilactis</name>
    <dbReference type="NCBI Taxonomy" id="327277"/>
    <lineage>
        <taxon>Bacteria</taxon>
        <taxon>Bacillati</taxon>
        <taxon>Actinomycetota</taxon>
        <taxon>Actinomycetes</taxon>
        <taxon>Bifidobacteriales</taxon>
        <taxon>Bifidobacteriaceae</taxon>
        <taxon>Bifidobacterium</taxon>
    </lineage>
</organism>
<comment type="caution">
    <text evidence="3">The sequence shown here is derived from an EMBL/GenBank/DDBJ whole genome shotgun (WGS) entry which is preliminary data.</text>
</comment>
<evidence type="ECO:0000256" key="2">
    <source>
        <dbReference type="SAM" id="Phobius"/>
    </source>
</evidence>
<evidence type="ECO:0000313" key="4">
    <source>
        <dbReference type="Proteomes" id="UP000767327"/>
    </source>
</evidence>
<feature type="region of interest" description="Disordered" evidence="1">
    <location>
        <begin position="1"/>
        <end position="22"/>
    </location>
</feature>